<protein>
    <recommendedName>
        <fullName evidence="6">Fatty acid hydroxylase domain-containing protein</fullName>
    </recommendedName>
</protein>
<feature type="transmembrane region" description="Helical" evidence="5">
    <location>
        <begin position="64"/>
        <end position="86"/>
    </location>
</feature>
<feature type="transmembrane region" description="Helical" evidence="5">
    <location>
        <begin position="176"/>
        <end position="197"/>
    </location>
</feature>
<feature type="transmembrane region" description="Helical" evidence="5">
    <location>
        <begin position="98"/>
        <end position="118"/>
    </location>
</feature>
<dbReference type="GO" id="GO:0008610">
    <property type="term" value="P:lipid biosynthetic process"/>
    <property type="evidence" value="ECO:0007669"/>
    <property type="project" value="InterPro"/>
</dbReference>
<evidence type="ECO:0000256" key="5">
    <source>
        <dbReference type="SAM" id="Phobius"/>
    </source>
</evidence>
<evidence type="ECO:0000256" key="4">
    <source>
        <dbReference type="ARBA" id="ARBA00023136"/>
    </source>
</evidence>
<proteinExistence type="predicted"/>
<reference evidence="7" key="1">
    <citation type="submission" date="2021-01" db="EMBL/GenBank/DDBJ databases">
        <authorList>
            <person name="Corre E."/>
            <person name="Pelletier E."/>
            <person name="Niang G."/>
            <person name="Scheremetjew M."/>
            <person name="Finn R."/>
            <person name="Kale V."/>
            <person name="Holt S."/>
            <person name="Cochrane G."/>
            <person name="Meng A."/>
            <person name="Brown T."/>
            <person name="Cohen L."/>
        </authorList>
    </citation>
    <scope>NUCLEOTIDE SEQUENCE</scope>
    <source>
        <strain evidence="7">CCMP2058</strain>
    </source>
</reference>
<sequence length="255" mass="29060">MDPEELINPLGLSPLVWVGGYVAKSAALWIWDLAVTEIVKRSGAAKLPTTGLIKGLPELQTIDYIYLTINSVIEYIFMLGIMSYAFNSAYVARLPSDANILNTLVALYLIFVIDDLFYTPAHLLMHTKALYKYVHKHHHRQNLPTRGYTDAGNEHPIEQIIGMSCVWGGLYATSRITGVHAATVLIYFGLYAALALLNHTRYDVSFTILGFHYSVRAHEMHHRYPRCNYAQYFMLFDKMLGTYREYQFPKKSSPN</sequence>
<dbReference type="Pfam" id="PF04116">
    <property type="entry name" value="FA_hydroxylase"/>
    <property type="match status" value="1"/>
</dbReference>
<dbReference type="EMBL" id="HBEM01031465">
    <property type="protein sequence ID" value="CAD8462467.1"/>
    <property type="molecule type" value="Transcribed_RNA"/>
</dbReference>
<name>A0A7S0H8M7_9EUKA</name>
<dbReference type="InterPro" id="IPR050307">
    <property type="entry name" value="Sterol_Desaturase_Related"/>
</dbReference>
<evidence type="ECO:0000256" key="1">
    <source>
        <dbReference type="ARBA" id="ARBA00004370"/>
    </source>
</evidence>
<evidence type="ECO:0000256" key="3">
    <source>
        <dbReference type="ARBA" id="ARBA00022989"/>
    </source>
</evidence>
<keyword evidence="4 5" id="KW-0472">Membrane</keyword>
<organism evidence="7">
    <name type="scientific">Amorphochlora amoebiformis</name>
    <dbReference type="NCBI Taxonomy" id="1561963"/>
    <lineage>
        <taxon>Eukaryota</taxon>
        <taxon>Sar</taxon>
        <taxon>Rhizaria</taxon>
        <taxon>Cercozoa</taxon>
        <taxon>Chlorarachniophyceae</taxon>
        <taxon>Amorphochlora</taxon>
    </lineage>
</organism>
<dbReference type="PANTHER" id="PTHR11863">
    <property type="entry name" value="STEROL DESATURASE"/>
    <property type="match status" value="1"/>
</dbReference>
<keyword evidence="2 5" id="KW-0812">Transmembrane</keyword>
<accession>A0A7S0H8M7</accession>
<dbReference type="GO" id="GO:0016491">
    <property type="term" value="F:oxidoreductase activity"/>
    <property type="evidence" value="ECO:0007669"/>
    <property type="project" value="InterPro"/>
</dbReference>
<dbReference type="GO" id="GO:0016020">
    <property type="term" value="C:membrane"/>
    <property type="evidence" value="ECO:0007669"/>
    <property type="project" value="UniProtKB-SubCell"/>
</dbReference>
<feature type="domain" description="Fatty acid hydroxylase" evidence="6">
    <location>
        <begin position="109"/>
        <end position="242"/>
    </location>
</feature>
<dbReference type="InterPro" id="IPR006694">
    <property type="entry name" value="Fatty_acid_hydroxylase"/>
</dbReference>
<dbReference type="AlphaFoldDB" id="A0A7S0H8M7"/>
<gene>
    <name evidence="7" type="ORF">LAMO00422_LOCUS21427</name>
</gene>
<evidence type="ECO:0000313" key="7">
    <source>
        <dbReference type="EMBL" id="CAD8462467.1"/>
    </source>
</evidence>
<dbReference type="GO" id="GO:0005506">
    <property type="term" value="F:iron ion binding"/>
    <property type="evidence" value="ECO:0007669"/>
    <property type="project" value="InterPro"/>
</dbReference>
<keyword evidence="3 5" id="KW-1133">Transmembrane helix</keyword>
<comment type="subcellular location">
    <subcellularLocation>
        <location evidence="1">Membrane</location>
    </subcellularLocation>
</comment>
<evidence type="ECO:0000256" key="2">
    <source>
        <dbReference type="ARBA" id="ARBA00022692"/>
    </source>
</evidence>
<evidence type="ECO:0000259" key="6">
    <source>
        <dbReference type="Pfam" id="PF04116"/>
    </source>
</evidence>